<evidence type="ECO:0000256" key="6">
    <source>
        <dbReference type="ARBA" id="ARBA00022840"/>
    </source>
</evidence>
<evidence type="ECO:0000256" key="4">
    <source>
        <dbReference type="ARBA" id="ARBA00022741"/>
    </source>
</evidence>
<feature type="binding site" evidence="8">
    <location>
        <position position="152"/>
    </location>
    <ligand>
        <name>ATP</name>
        <dbReference type="ChEBI" id="CHEBI:30616"/>
    </ligand>
</feature>
<dbReference type="RefSeq" id="WP_060743844.1">
    <property type="nucleotide sequence ID" value="NZ_BEWQ01000005.1"/>
</dbReference>
<dbReference type="PANTHER" id="PTHR11609:SF5">
    <property type="entry name" value="PHOSPHORIBOSYLAMINOIMIDAZOLE CARBOXYLASE"/>
    <property type="match status" value="1"/>
</dbReference>
<dbReference type="AlphaFoldDB" id="A0A6L5A0A3"/>
<dbReference type="InterPro" id="IPR054350">
    <property type="entry name" value="PurT/PurK_preATP-grasp"/>
</dbReference>
<evidence type="ECO:0000256" key="3">
    <source>
        <dbReference type="ARBA" id="ARBA00022598"/>
    </source>
</evidence>
<comment type="similarity">
    <text evidence="8 9">Belongs to the PurK/PurT family.</text>
</comment>
<accession>A0A6L5A0A3</accession>
<dbReference type="NCBIfam" id="TIGR01161">
    <property type="entry name" value="purK"/>
    <property type="match status" value="1"/>
</dbReference>
<dbReference type="GO" id="GO:0005829">
    <property type="term" value="C:cytosol"/>
    <property type="evidence" value="ECO:0007669"/>
    <property type="project" value="TreeGrafter"/>
</dbReference>
<keyword evidence="4 8" id="KW-0547">Nucleotide-binding</keyword>
<dbReference type="Proteomes" id="UP000743107">
    <property type="component" value="Unassembled WGS sequence"/>
</dbReference>
<dbReference type="FunFam" id="3.30.1490.20:FF:000015">
    <property type="entry name" value="N5-carboxyaminoimidazole ribonucleotide synthase"/>
    <property type="match status" value="1"/>
</dbReference>
<keyword evidence="13" id="KW-1185">Reference proteome</keyword>
<dbReference type="InterPro" id="IPR005875">
    <property type="entry name" value="PurK"/>
</dbReference>
<comment type="caution">
    <text evidence="8">Lacks conserved residue(s) required for the propagation of feature annotation.</text>
</comment>
<dbReference type="InterPro" id="IPR013815">
    <property type="entry name" value="ATP_grasp_subdomain_1"/>
</dbReference>
<evidence type="ECO:0000256" key="9">
    <source>
        <dbReference type="RuleBase" id="RU361200"/>
    </source>
</evidence>
<reference evidence="13" key="3">
    <citation type="submission" date="2020-03" db="EMBL/GenBank/DDBJ databases">
        <title>SpeciesPrimer: A bioinformatics pipeline dedicated to the design of qPCR primers for the quantification of bacterial species.</title>
        <authorList>
            <person name="Dreier M."/>
            <person name="Berthoud H."/>
            <person name="Shani N."/>
            <person name="Wechsler D."/>
            <person name="Junier P."/>
        </authorList>
    </citation>
    <scope>NUCLEOTIDE SEQUENCE [LARGE SCALE GENOMIC DNA]</scope>
    <source>
        <strain evidence="13">FAM13073</strain>
    </source>
</reference>
<feature type="domain" description="ATP-grasp" evidence="10">
    <location>
        <begin position="116"/>
        <end position="302"/>
    </location>
</feature>
<comment type="caution">
    <text evidence="12">The sequence shown here is derived from an EMBL/GenBank/DDBJ whole genome shotgun (WGS) entry which is preliminary data.</text>
</comment>
<dbReference type="GO" id="GO:0046872">
    <property type="term" value="F:metal ion binding"/>
    <property type="evidence" value="ECO:0007669"/>
    <property type="project" value="InterPro"/>
</dbReference>
<evidence type="ECO:0000256" key="8">
    <source>
        <dbReference type="HAMAP-Rule" id="MF_01928"/>
    </source>
</evidence>
<dbReference type="PROSITE" id="PS50975">
    <property type="entry name" value="ATP_GRASP"/>
    <property type="match status" value="1"/>
</dbReference>
<dbReference type="InterPro" id="IPR003135">
    <property type="entry name" value="ATP-grasp_carboxylate-amine"/>
</dbReference>
<comment type="function">
    <text evidence="9">Catalyzes the ATP-dependent conversion of 5-aminoimidazole ribonucleotide (AIR) and HCO(3)- to N5-carboxyaminoimidazole ribonucleotide (N5-CAIR).</text>
</comment>
<dbReference type="InterPro" id="IPR016185">
    <property type="entry name" value="PreATP-grasp_dom_sf"/>
</dbReference>
<comment type="catalytic activity">
    <reaction evidence="8 9">
        <text>5-amino-1-(5-phospho-beta-D-ribosyl)imidazole + hydrogencarbonate + ATP = 5-carboxyamino-1-(5-phospho-D-ribosyl)imidazole + ADP + phosphate + 2 H(+)</text>
        <dbReference type="Rhea" id="RHEA:19317"/>
        <dbReference type="ChEBI" id="CHEBI:15378"/>
        <dbReference type="ChEBI" id="CHEBI:17544"/>
        <dbReference type="ChEBI" id="CHEBI:30616"/>
        <dbReference type="ChEBI" id="CHEBI:43474"/>
        <dbReference type="ChEBI" id="CHEBI:58730"/>
        <dbReference type="ChEBI" id="CHEBI:137981"/>
        <dbReference type="ChEBI" id="CHEBI:456216"/>
        <dbReference type="EC" id="6.3.4.18"/>
    </reaction>
</comment>
<comment type="function">
    <text evidence="8">Catalyzes the ATP-dependent conversion of 5-aminoimidazole ribonucleotide (AIR) and HCO(3)(-) to N5-carboxyaminoimidazole ribonucleotide (N5-CAIR).</text>
</comment>
<dbReference type="SUPFAM" id="SSF56059">
    <property type="entry name" value="Glutathione synthetase ATP-binding domain-like"/>
    <property type="match status" value="1"/>
</dbReference>
<keyword evidence="3 8" id="KW-0436">Ligase</keyword>
<proteinExistence type="inferred from homology"/>
<protein>
    <recommendedName>
        <fullName evidence="8 9">N5-carboxyaminoimidazole ribonucleotide synthase</fullName>
        <shortName evidence="8 9">N5-CAIR synthase</shortName>
        <ecNumber evidence="8 9">6.3.4.18</ecNumber>
    </recommendedName>
    <alternativeName>
        <fullName evidence="8 9">5-(carboxyamino)imidazole ribonucleotide synthetase</fullName>
    </alternativeName>
</protein>
<dbReference type="EMBL" id="JADOFV010000004">
    <property type="protein sequence ID" value="MBF7127702.1"/>
    <property type="molecule type" value="Genomic_DNA"/>
</dbReference>
<reference evidence="11 13" key="1">
    <citation type="submission" date="2019-10" db="EMBL/GenBank/DDBJ databases">
        <authorList>
            <person name="Irmler S."/>
            <person name="Berthoud H."/>
            <person name="Roetschi A."/>
            <person name="Arias E."/>
            <person name="Shani N."/>
            <person name="Wuethrich D."/>
            <person name="Bruggmann R."/>
        </authorList>
    </citation>
    <scope>NUCLEOTIDE SEQUENCE [LARGE SCALE GENOMIC DNA]</scope>
    <source>
        <strain evidence="11 13">FAM13073</strain>
    </source>
</reference>
<sequence length="379" mass="41905">MKSNSEKGIILPPATIGIIGGGQLGQMMALAAKAMGYKVGVLDPTRDCPTSQVCDFQIVAEYTDHHALMQMAERSDVLTYEFENVDLASLKVAQELVIIPQGTNLLAITGDRIREKNFLSSHGIPVTSYQVVEKPTDLEVAIAKLGYPSILKTSEGGYDGHGQQDINSEADLLAGQRLVAQAPCILEQRQNFTKELSVMVTRSREGIIQCFPVAENEHQHHILHQSIVPARVSQNVQDNARKIAQKIAQGLELRGVLGIEFFMLENGQLLVNEMAPRPHNSGHYSIEACNISQFEAHIRSICGLALPKVTQTTPAVMVNLLGQHLEAARQKLVQRPDWHFHDYGKAESRVNRKMGHITILGDIQKSLDSIKSENIWEIK</sequence>
<dbReference type="Pfam" id="PF22660">
    <property type="entry name" value="RS_preATP-grasp-like"/>
    <property type="match status" value="1"/>
</dbReference>
<dbReference type="Proteomes" id="UP000472573">
    <property type="component" value="Unassembled WGS sequence"/>
</dbReference>
<evidence type="ECO:0000313" key="14">
    <source>
        <dbReference type="Proteomes" id="UP000743107"/>
    </source>
</evidence>
<feature type="binding site" evidence="8">
    <location>
        <position position="218"/>
    </location>
    <ligand>
        <name>ATP</name>
        <dbReference type="ChEBI" id="CHEBI:30616"/>
    </ligand>
</feature>
<dbReference type="NCBIfam" id="NF004676">
    <property type="entry name" value="PRK06019.1-2"/>
    <property type="match status" value="1"/>
</dbReference>
<feature type="binding site" evidence="8">
    <location>
        <begin position="157"/>
        <end position="163"/>
    </location>
    <ligand>
        <name>ATP</name>
        <dbReference type="ChEBI" id="CHEBI:30616"/>
    </ligand>
</feature>
<dbReference type="EMBL" id="WENB01000004">
    <property type="protein sequence ID" value="KAF0413050.1"/>
    <property type="molecule type" value="Genomic_DNA"/>
</dbReference>
<dbReference type="InterPro" id="IPR011054">
    <property type="entry name" value="Rudment_hybrid_motif"/>
</dbReference>
<feature type="binding site" evidence="8">
    <location>
        <position position="195"/>
    </location>
    <ligand>
        <name>ATP</name>
        <dbReference type="ChEBI" id="CHEBI:30616"/>
    </ligand>
</feature>
<dbReference type="NCBIfam" id="NF004675">
    <property type="entry name" value="PRK06019.1-1"/>
    <property type="match status" value="1"/>
</dbReference>
<comment type="subunit">
    <text evidence="8 9">Homodimer.</text>
</comment>
<comment type="cofactor">
    <cofactor evidence="2">
        <name>Mg(2+)</name>
        <dbReference type="ChEBI" id="CHEBI:18420"/>
    </cofactor>
</comment>
<gene>
    <name evidence="8 9 12" type="primary">purK</name>
    <name evidence="11" type="ORF">GBO79_07905</name>
    <name evidence="12" type="ORF">ITQ97_07785</name>
</gene>
<dbReference type="GO" id="GO:0034028">
    <property type="term" value="F:5-(carboxyamino)imidazole ribonucleotide synthase activity"/>
    <property type="evidence" value="ECO:0007669"/>
    <property type="project" value="UniProtKB-UniRule"/>
</dbReference>
<dbReference type="InterPro" id="IPR011761">
    <property type="entry name" value="ATP-grasp"/>
</dbReference>
<reference evidence="11" key="2">
    <citation type="submission" date="2019-12" db="EMBL/GenBank/DDBJ databases">
        <title>SpeciesPrimer: A bioinformatics pipeline dedicated to the design of qPCR primers for the quantification of bacterial species.</title>
        <authorList>
            <person name="Dreier M."/>
            <person name="Berthoud H."/>
            <person name="Shani N."/>
            <person name="Wechsler D."/>
            <person name="Junier P."/>
        </authorList>
    </citation>
    <scope>NUCLEOTIDE SEQUENCE</scope>
    <source>
        <strain evidence="11">FAM13073</strain>
    </source>
</reference>
<dbReference type="InterPro" id="IPR040686">
    <property type="entry name" value="PurK_C"/>
</dbReference>
<evidence type="ECO:0000256" key="1">
    <source>
        <dbReference type="ARBA" id="ARBA00001936"/>
    </source>
</evidence>
<evidence type="ECO:0000313" key="12">
    <source>
        <dbReference type="EMBL" id="MBF7127702.1"/>
    </source>
</evidence>
<keyword evidence="7" id="KW-0464">Manganese</keyword>
<dbReference type="Gene3D" id="3.30.470.20">
    <property type="entry name" value="ATP-grasp fold, B domain"/>
    <property type="match status" value="1"/>
</dbReference>
<evidence type="ECO:0000256" key="7">
    <source>
        <dbReference type="ARBA" id="ARBA00023211"/>
    </source>
</evidence>
<dbReference type="FunFam" id="3.30.470.20:FF:000029">
    <property type="entry name" value="N5-carboxyaminoimidazole ribonucleotide synthase"/>
    <property type="match status" value="1"/>
</dbReference>
<keyword evidence="6 8" id="KW-0067">ATP-binding</keyword>
<evidence type="ECO:0000256" key="2">
    <source>
        <dbReference type="ARBA" id="ARBA00001946"/>
    </source>
</evidence>
<keyword evidence="5 8" id="KW-0658">Purine biosynthesis</keyword>
<dbReference type="HAMAP" id="MF_01928">
    <property type="entry name" value="PurK"/>
    <property type="match status" value="1"/>
</dbReference>
<dbReference type="GO" id="GO:0006189">
    <property type="term" value="P:'de novo' IMP biosynthetic process"/>
    <property type="evidence" value="ECO:0007669"/>
    <property type="project" value="UniProtKB-UniRule"/>
</dbReference>
<dbReference type="GO" id="GO:0005524">
    <property type="term" value="F:ATP binding"/>
    <property type="evidence" value="ECO:0007669"/>
    <property type="project" value="UniProtKB-UniRule"/>
</dbReference>
<reference evidence="12" key="4">
    <citation type="submission" date="2020-11" db="EMBL/GenBank/DDBJ databases">
        <title>Antibiotic susceptibility profiles of Pediococcus pentosaceus from various origins and their implications for the safety assessment of strains with food-technology applications.</title>
        <authorList>
            <person name="Shani N."/>
            <person name="Oberhaensli S."/>
            <person name="Arias E."/>
        </authorList>
    </citation>
    <scope>NUCLEOTIDE SEQUENCE</scope>
    <source>
        <strain evidence="12">FAM 19164</strain>
    </source>
</reference>
<evidence type="ECO:0000313" key="13">
    <source>
        <dbReference type="Proteomes" id="UP000472573"/>
    </source>
</evidence>
<dbReference type="NCBIfam" id="NF004679">
    <property type="entry name" value="PRK06019.1-5"/>
    <property type="match status" value="1"/>
</dbReference>
<dbReference type="EC" id="6.3.4.18" evidence="8 9"/>
<comment type="pathway">
    <text evidence="8 9">Purine metabolism; IMP biosynthesis via de novo pathway; 5-amino-1-(5-phospho-D-ribosyl)imidazole-4-carboxylate from 5-amino-1-(5-phospho-D-ribosyl)imidazole (N5-CAIR route): step 1/2.</text>
</comment>
<dbReference type="SUPFAM" id="SSF52440">
    <property type="entry name" value="PreATP-grasp domain"/>
    <property type="match status" value="1"/>
</dbReference>
<dbReference type="Gene3D" id="3.40.50.20">
    <property type="match status" value="1"/>
</dbReference>
<dbReference type="Gene3D" id="3.30.1490.20">
    <property type="entry name" value="ATP-grasp fold, A domain"/>
    <property type="match status" value="1"/>
</dbReference>
<dbReference type="SUPFAM" id="SSF51246">
    <property type="entry name" value="Rudiment single hybrid motif"/>
    <property type="match status" value="1"/>
</dbReference>
<evidence type="ECO:0000313" key="11">
    <source>
        <dbReference type="EMBL" id="KAF0413050.1"/>
    </source>
</evidence>
<dbReference type="FunFam" id="3.40.50.20:FF:000016">
    <property type="entry name" value="N5-carboxyaminoimidazole ribonucleotide synthase"/>
    <property type="match status" value="1"/>
</dbReference>
<feature type="binding site" evidence="8">
    <location>
        <begin position="272"/>
        <end position="273"/>
    </location>
    <ligand>
        <name>ATP</name>
        <dbReference type="ChEBI" id="CHEBI:30616"/>
    </ligand>
</feature>
<name>A0A6L5A0A3_PEDPE</name>
<dbReference type="Pfam" id="PF17769">
    <property type="entry name" value="PurK_C"/>
    <property type="match status" value="1"/>
</dbReference>
<evidence type="ECO:0000259" key="10">
    <source>
        <dbReference type="PROSITE" id="PS50975"/>
    </source>
</evidence>
<dbReference type="PANTHER" id="PTHR11609">
    <property type="entry name" value="PURINE BIOSYNTHESIS PROTEIN 6/7, PUR6/7"/>
    <property type="match status" value="1"/>
</dbReference>
<evidence type="ECO:0000256" key="5">
    <source>
        <dbReference type="ARBA" id="ARBA00022755"/>
    </source>
</evidence>
<organism evidence="12 14">
    <name type="scientific">Pediococcus pentosaceus</name>
    <dbReference type="NCBI Taxonomy" id="1255"/>
    <lineage>
        <taxon>Bacteria</taxon>
        <taxon>Bacillati</taxon>
        <taxon>Bacillota</taxon>
        <taxon>Bacilli</taxon>
        <taxon>Lactobacillales</taxon>
        <taxon>Lactobacillaceae</taxon>
        <taxon>Pediococcus</taxon>
    </lineage>
</organism>
<dbReference type="GO" id="GO:0004638">
    <property type="term" value="F:phosphoribosylaminoimidazole carboxylase activity"/>
    <property type="evidence" value="ECO:0007669"/>
    <property type="project" value="InterPro"/>
</dbReference>
<comment type="cofactor">
    <cofactor evidence="1">
        <name>Mn(2+)</name>
        <dbReference type="ChEBI" id="CHEBI:29035"/>
    </cofactor>
</comment>
<feature type="binding site" evidence="8">
    <location>
        <position position="112"/>
    </location>
    <ligand>
        <name>ATP</name>
        <dbReference type="ChEBI" id="CHEBI:30616"/>
    </ligand>
</feature>
<dbReference type="Pfam" id="PF02222">
    <property type="entry name" value="ATP-grasp"/>
    <property type="match status" value="1"/>
</dbReference>